<evidence type="ECO:0000313" key="2">
    <source>
        <dbReference type="Proteomes" id="UP001213000"/>
    </source>
</evidence>
<evidence type="ECO:0000313" key="1">
    <source>
        <dbReference type="EMBL" id="KAJ3568475.1"/>
    </source>
</evidence>
<accession>A0AAD5VSC3</accession>
<organism evidence="1 2">
    <name type="scientific">Leucocoprinus birnbaumii</name>
    <dbReference type="NCBI Taxonomy" id="56174"/>
    <lineage>
        <taxon>Eukaryota</taxon>
        <taxon>Fungi</taxon>
        <taxon>Dikarya</taxon>
        <taxon>Basidiomycota</taxon>
        <taxon>Agaricomycotina</taxon>
        <taxon>Agaricomycetes</taxon>
        <taxon>Agaricomycetidae</taxon>
        <taxon>Agaricales</taxon>
        <taxon>Agaricineae</taxon>
        <taxon>Agaricaceae</taxon>
        <taxon>Leucocoprinus</taxon>
    </lineage>
</organism>
<sequence>MFKIDKRRADPISSSLPLPCEIWQAIIRNLPKSTVWRLRELNKMLYDLALNELVRYTSILLLGGLETEKTIRLLGAPGFAKRVRNLTLHNQVLIAPHLRKLRLKDSLPTSESWKQPPRRGRRRDIRWASTESLQRREIYTPESLLQSFAQMDGLCSIELLGPCDWWDSHHKQWLAYCSGLDHIRDMLQLSRNTLTRLSLAIPLASLEHFFSDMPQPSDPFGPSTALFLPHLEELALELRRAPESASMQNDSIERLLGQLIPKFISRHLTLRALTFNVPPSLTPSQSLSLLFYALSSPDLTTLPLLRSFSITNPIISFGVLDYESTVTSELDALAGFLHRYVKQLTTIQLDLQVHRNTVFTTTHNPLYYNFSLPSAGTWFSHTLYSLPFSCLHSLDLSLMFYDNHPIYTREETVPAFCDFLRPLVERGLRRLKLRDYIFEPEDDFLTLLEAFPFQEREEGLIELDISIRYISPSILNLLAERLPALEILALTFESLDVQKAQFHFLRS</sequence>
<name>A0AAD5VSC3_9AGAR</name>
<proteinExistence type="predicted"/>
<dbReference type="EMBL" id="JANIEX010000343">
    <property type="protein sequence ID" value="KAJ3568475.1"/>
    <property type="molecule type" value="Genomic_DNA"/>
</dbReference>
<dbReference type="Proteomes" id="UP001213000">
    <property type="component" value="Unassembled WGS sequence"/>
</dbReference>
<keyword evidence="2" id="KW-1185">Reference proteome</keyword>
<evidence type="ECO:0008006" key="3">
    <source>
        <dbReference type="Google" id="ProtNLM"/>
    </source>
</evidence>
<comment type="caution">
    <text evidence="1">The sequence shown here is derived from an EMBL/GenBank/DDBJ whole genome shotgun (WGS) entry which is preliminary data.</text>
</comment>
<gene>
    <name evidence="1" type="ORF">NP233_g5688</name>
</gene>
<protein>
    <recommendedName>
        <fullName evidence="3">F-box domain-containing protein</fullName>
    </recommendedName>
</protein>
<reference evidence="1" key="1">
    <citation type="submission" date="2022-07" db="EMBL/GenBank/DDBJ databases">
        <title>Genome Sequence of Leucocoprinus birnbaumii.</title>
        <authorList>
            <person name="Buettner E."/>
        </authorList>
    </citation>
    <scope>NUCLEOTIDE SEQUENCE</scope>
    <source>
        <strain evidence="1">VT141</strain>
    </source>
</reference>
<dbReference type="AlphaFoldDB" id="A0AAD5VSC3"/>